<dbReference type="PANTHER" id="PTHR21243">
    <property type="entry name" value="PROTEIN SCAI"/>
    <property type="match status" value="1"/>
</dbReference>
<accession>A0ABD1SVS7</accession>
<protein>
    <recommendedName>
        <fullName evidence="3">Protein SCAI</fullName>
    </recommendedName>
</protein>
<reference evidence="2" key="1">
    <citation type="submission" date="2024-07" db="EMBL/GenBank/DDBJ databases">
        <title>Two chromosome-level genome assemblies of Korean endemic species Abeliophyllum distichum and Forsythia ovata (Oleaceae).</title>
        <authorList>
            <person name="Jang H."/>
        </authorList>
    </citation>
    <scope>NUCLEOTIDE SEQUENCE [LARGE SCALE GENOMIC DNA]</scope>
</reference>
<sequence>MLIYLSAPGSSGHGSTSQMVSSGNSIKCLKPNPEQNHVTAKGDSSHYFDNYLWLGPGRNGGSNILFPGDIIPFTRRPLFLIVDSDNSHAFKAGLSKLCTVLHGAERGEAAALFLSPLKPSFNKHSGADMAQNGSQFTLFLTTPLQAFCRMVDCNSSDDDSDVYNDAETILSTAFSEWEVILCTSTNLDLVWAQLLSDPFLRRLILRFIFCRAVLALFQESDYQYIPVCLPELPSSLSPNSKAVQLSIKCLANHLKVADCFLFRD</sequence>
<evidence type="ECO:0008006" key="3">
    <source>
        <dbReference type="Google" id="ProtNLM"/>
    </source>
</evidence>
<evidence type="ECO:0000313" key="1">
    <source>
        <dbReference type="EMBL" id="KAL2504538.1"/>
    </source>
</evidence>
<proteinExistence type="predicted"/>
<dbReference type="EMBL" id="JBFOLK010000006">
    <property type="protein sequence ID" value="KAL2504538.1"/>
    <property type="molecule type" value="Genomic_DNA"/>
</dbReference>
<organism evidence="1 2">
    <name type="scientific">Abeliophyllum distichum</name>
    <dbReference type="NCBI Taxonomy" id="126358"/>
    <lineage>
        <taxon>Eukaryota</taxon>
        <taxon>Viridiplantae</taxon>
        <taxon>Streptophyta</taxon>
        <taxon>Embryophyta</taxon>
        <taxon>Tracheophyta</taxon>
        <taxon>Spermatophyta</taxon>
        <taxon>Magnoliopsida</taxon>
        <taxon>eudicotyledons</taxon>
        <taxon>Gunneridae</taxon>
        <taxon>Pentapetalae</taxon>
        <taxon>asterids</taxon>
        <taxon>lamiids</taxon>
        <taxon>Lamiales</taxon>
        <taxon>Oleaceae</taxon>
        <taxon>Forsythieae</taxon>
        <taxon>Abeliophyllum</taxon>
    </lineage>
</organism>
<dbReference type="Proteomes" id="UP001604336">
    <property type="component" value="Unassembled WGS sequence"/>
</dbReference>
<comment type="caution">
    <text evidence="1">The sequence shown here is derived from an EMBL/GenBank/DDBJ whole genome shotgun (WGS) entry which is preliminary data.</text>
</comment>
<dbReference type="Pfam" id="PF12070">
    <property type="entry name" value="SCAI"/>
    <property type="match status" value="1"/>
</dbReference>
<keyword evidence="2" id="KW-1185">Reference proteome</keyword>
<gene>
    <name evidence="1" type="ORF">Adt_20159</name>
</gene>
<dbReference type="AlphaFoldDB" id="A0ABD1SVS7"/>
<name>A0ABD1SVS7_9LAMI</name>
<evidence type="ECO:0000313" key="2">
    <source>
        <dbReference type="Proteomes" id="UP001604336"/>
    </source>
</evidence>
<dbReference type="InterPro" id="IPR022709">
    <property type="entry name" value="SCAI"/>
</dbReference>